<feature type="domain" description="LysM" evidence="3">
    <location>
        <begin position="403"/>
        <end position="446"/>
    </location>
</feature>
<dbReference type="OrthoDB" id="9815002at2"/>
<dbReference type="SMART" id="SM00257">
    <property type="entry name" value="LysM"/>
    <property type="match status" value="2"/>
</dbReference>
<dbReference type="InterPro" id="IPR018392">
    <property type="entry name" value="LysM"/>
</dbReference>
<keyword evidence="5" id="KW-1185">Reference proteome</keyword>
<dbReference type="Proteomes" id="UP000182248">
    <property type="component" value="Unassembled WGS sequence"/>
</dbReference>
<comment type="similarity">
    <text evidence="1">Belongs to the transglycosylase Slt family.</text>
</comment>
<protein>
    <submittedName>
        <fullName evidence="4">Membrane-bound lytic murein transglycosylase D</fullName>
    </submittedName>
</protein>
<proteinExistence type="inferred from homology"/>
<dbReference type="SUPFAM" id="SSF54106">
    <property type="entry name" value="LysM domain"/>
    <property type="match status" value="2"/>
</dbReference>
<dbReference type="InterPro" id="IPR036779">
    <property type="entry name" value="LysM_dom_sf"/>
</dbReference>
<dbReference type="InterPro" id="IPR008258">
    <property type="entry name" value="Transglycosylase_SLT_dom_1"/>
</dbReference>
<evidence type="ECO:0000256" key="1">
    <source>
        <dbReference type="ARBA" id="ARBA00007734"/>
    </source>
</evidence>
<dbReference type="InterPro" id="IPR023346">
    <property type="entry name" value="Lysozyme-like_dom_sf"/>
</dbReference>
<dbReference type="GO" id="GO:0016020">
    <property type="term" value="C:membrane"/>
    <property type="evidence" value="ECO:0007669"/>
    <property type="project" value="InterPro"/>
</dbReference>
<keyword evidence="2" id="KW-0732">Signal</keyword>
<dbReference type="PANTHER" id="PTHR33734:SF22">
    <property type="entry name" value="MEMBRANE-BOUND LYTIC MUREIN TRANSGLYCOSYLASE D"/>
    <property type="match status" value="1"/>
</dbReference>
<dbReference type="AlphaFoldDB" id="A0A1K1QZ01"/>
<dbReference type="EMBL" id="FPJE01000016">
    <property type="protein sequence ID" value="SFW64558.1"/>
    <property type="molecule type" value="Genomic_DNA"/>
</dbReference>
<evidence type="ECO:0000313" key="4">
    <source>
        <dbReference type="EMBL" id="SFW64558.1"/>
    </source>
</evidence>
<dbReference type="RefSeq" id="WP_072318154.1">
    <property type="nucleotide sequence ID" value="NZ_FPJE01000016.1"/>
</dbReference>
<evidence type="ECO:0000256" key="2">
    <source>
        <dbReference type="SAM" id="SignalP"/>
    </source>
</evidence>
<feature type="signal peptide" evidence="2">
    <location>
        <begin position="1"/>
        <end position="19"/>
    </location>
</feature>
<sequence length="517" mass="59098">MKRYFATLFFATIATWSYAQEVAEIDENQQETSSESTELSIEKADSLESKITIEKVDGKFRLLDHSLAAKIDSLWLKELYDNSLFDTIVETVTELDYQNVEYKELPTDVLKSRLAALNQKTPFNVEYNPELESVIKNFLKNKRGFLERTMLKSQYYFPMFEQELDNSDIPLEMKYLAVIESALNPRAKSWVGATGIWQFMYATGKLYGLEVNSYVDERSDPVKSTKAACKYLAKLYQIFGDWDLALAAYNSGPGNVSKAIRRSGGYQNYWNLRPFLPRETAGYVPSFLAMMYIFEYASEHGLHVQRPEVAYFETDTVHLKRSVSFDQISELVNVDVDQLQFLNPAYKLDIIPFIQEEVHPLRLPSSALGKFVANEGAIYAHIESEEAKKEKPLPQLFEKNSRITYRVKSGDYLGRIANRYGVRVSDVKKWNGLRNNNLRIGQRLTIYPKKSGLTAVAKASSKTPASTKNNVYTVKKGDSLWTISKKFHGISVKNIRDWNDISGNDLKPGMKLKLCNC</sequence>
<dbReference type="PROSITE" id="PS00922">
    <property type="entry name" value="TRANSGLYCOSYLASE"/>
    <property type="match status" value="1"/>
</dbReference>
<dbReference type="Pfam" id="PF01476">
    <property type="entry name" value="LysM"/>
    <property type="match status" value="2"/>
</dbReference>
<dbReference type="Pfam" id="PF01464">
    <property type="entry name" value="SLT"/>
    <property type="match status" value="1"/>
</dbReference>
<accession>A0A1K1QZ01</accession>
<dbReference type="Gene3D" id="3.10.350.10">
    <property type="entry name" value="LysM domain"/>
    <property type="match status" value="2"/>
</dbReference>
<evidence type="ECO:0000259" key="3">
    <source>
        <dbReference type="PROSITE" id="PS51782"/>
    </source>
</evidence>
<dbReference type="PROSITE" id="PS51782">
    <property type="entry name" value="LYSM"/>
    <property type="match status" value="2"/>
</dbReference>
<feature type="chain" id="PRO_5012001198" evidence="2">
    <location>
        <begin position="20"/>
        <end position="517"/>
    </location>
</feature>
<evidence type="ECO:0000313" key="5">
    <source>
        <dbReference type="Proteomes" id="UP000182248"/>
    </source>
</evidence>
<dbReference type="CDD" id="cd16894">
    <property type="entry name" value="MltD-like"/>
    <property type="match status" value="1"/>
</dbReference>
<feature type="domain" description="LysM" evidence="3">
    <location>
        <begin position="470"/>
        <end position="514"/>
    </location>
</feature>
<dbReference type="STRING" id="1150368.SAMN02927921_02951"/>
<reference evidence="4 5" key="1">
    <citation type="submission" date="2016-11" db="EMBL/GenBank/DDBJ databases">
        <authorList>
            <person name="Jaros S."/>
            <person name="Januszkiewicz K."/>
            <person name="Wedrychowicz H."/>
        </authorList>
    </citation>
    <scope>NUCLEOTIDE SEQUENCE [LARGE SCALE GENOMIC DNA]</scope>
    <source>
        <strain evidence="4 5">CGMCC 1.12145</strain>
    </source>
</reference>
<dbReference type="CDD" id="cd00118">
    <property type="entry name" value="LysM"/>
    <property type="match status" value="2"/>
</dbReference>
<dbReference type="PANTHER" id="PTHR33734">
    <property type="entry name" value="LYSM DOMAIN-CONTAINING GPI-ANCHORED PROTEIN 2"/>
    <property type="match status" value="1"/>
</dbReference>
<organism evidence="4 5">
    <name type="scientific">Sinomicrobium oceani</name>
    <dbReference type="NCBI Taxonomy" id="1150368"/>
    <lineage>
        <taxon>Bacteria</taxon>
        <taxon>Pseudomonadati</taxon>
        <taxon>Bacteroidota</taxon>
        <taxon>Flavobacteriia</taxon>
        <taxon>Flavobacteriales</taxon>
        <taxon>Flavobacteriaceae</taxon>
        <taxon>Sinomicrobium</taxon>
    </lineage>
</organism>
<name>A0A1K1QZ01_9FLAO</name>
<gene>
    <name evidence="4" type="ORF">SAMN02927921_02951</name>
</gene>
<dbReference type="GO" id="GO:0000270">
    <property type="term" value="P:peptidoglycan metabolic process"/>
    <property type="evidence" value="ECO:0007669"/>
    <property type="project" value="InterPro"/>
</dbReference>
<dbReference type="GO" id="GO:0008932">
    <property type="term" value="F:lytic endotransglycosylase activity"/>
    <property type="evidence" value="ECO:0007669"/>
    <property type="project" value="TreeGrafter"/>
</dbReference>
<dbReference type="SUPFAM" id="SSF53955">
    <property type="entry name" value="Lysozyme-like"/>
    <property type="match status" value="1"/>
</dbReference>
<dbReference type="Gene3D" id="1.10.530.10">
    <property type="match status" value="1"/>
</dbReference>
<dbReference type="InterPro" id="IPR000189">
    <property type="entry name" value="Transglyc_AS"/>
</dbReference>